<evidence type="ECO:0008006" key="3">
    <source>
        <dbReference type="Google" id="ProtNLM"/>
    </source>
</evidence>
<reference evidence="1 2" key="1">
    <citation type="submission" date="2018-06" db="EMBL/GenBank/DDBJ databases">
        <title>Comparative genomics of Brasilonema spp. strains.</title>
        <authorList>
            <person name="Alvarenga D.O."/>
            <person name="Fiore M.F."/>
            <person name="Varani A.M."/>
        </authorList>
    </citation>
    <scope>NUCLEOTIDE SEQUENCE [LARGE SCALE GENOMIC DNA]</scope>
    <source>
        <strain evidence="1 2">SPC951</strain>
    </source>
</reference>
<gene>
    <name evidence="1" type="ORF">DP116_06060</name>
</gene>
<organism evidence="1 2">
    <name type="scientific">Brasilonema bromeliae SPC951</name>
    <dbReference type="NCBI Taxonomy" id="385972"/>
    <lineage>
        <taxon>Bacteria</taxon>
        <taxon>Bacillati</taxon>
        <taxon>Cyanobacteriota</taxon>
        <taxon>Cyanophyceae</taxon>
        <taxon>Nostocales</taxon>
        <taxon>Scytonemataceae</taxon>
        <taxon>Brasilonema</taxon>
        <taxon>Bromeliae group (in: Brasilonema)</taxon>
    </lineage>
</organism>
<evidence type="ECO:0000313" key="2">
    <source>
        <dbReference type="Proteomes" id="UP000718564"/>
    </source>
</evidence>
<dbReference type="InterPro" id="IPR049537">
    <property type="entry name" value="RelB-like"/>
</dbReference>
<name>A0ABX1P3Y7_9CYAN</name>
<dbReference type="Pfam" id="PF18506">
    <property type="entry name" value="RelB-like"/>
    <property type="match status" value="1"/>
</dbReference>
<accession>A0ABX1P3Y7</accession>
<dbReference type="RefSeq" id="WP_169154312.1">
    <property type="nucleotide sequence ID" value="NZ_CAWPJE010000392.1"/>
</dbReference>
<protein>
    <recommendedName>
        <fullName evidence="3">Prevent-host-death protein</fullName>
    </recommendedName>
</protein>
<dbReference type="EMBL" id="QMEB01000029">
    <property type="protein sequence ID" value="NMG19032.1"/>
    <property type="molecule type" value="Genomic_DNA"/>
</dbReference>
<comment type="caution">
    <text evidence="1">The sequence shown here is derived from an EMBL/GenBank/DDBJ whole genome shotgun (WGS) entry which is preliminary data.</text>
</comment>
<proteinExistence type="predicted"/>
<evidence type="ECO:0000313" key="1">
    <source>
        <dbReference type="EMBL" id="NMG19032.1"/>
    </source>
</evidence>
<keyword evidence="2" id="KW-1185">Reference proteome</keyword>
<sequence length="71" mass="8540">MLSFNKKIVTDEAMRPVAVLIDYQDWQKIEQILEAYQAQQKEEFDINKYAGVMKLTQDPLEYQQQIRNEWS</sequence>
<dbReference type="Proteomes" id="UP000718564">
    <property type="component" value="Unassembled WGS sequence"/>
</dbReference>